<protein>
    <recommendedName>
        <fullName evidence="4">DUF1641 domain-containing protein</fullName>
    </recommendedName>
</protein>
<keyword evidence="3" id="KW-1185">Reference proteome</keyword>
<feature type="compositionally biased region" description="Basic and acidic residues" evidence="1">
    <location>
        <begin position="7"/>
        <end position="22"/>
    </location>
</feature>
<name>A0A423PNE5_9GAMM</name>
<dbReference type="InParanoid" id="A0A423PNE5"/>
<gene>
    <name evidence="2" type="ORF">SAJA_10010</name>
</gene>
<comment type="caution">
    <text evidence="2">The sequence shown here is derived from an EMBL/GenBank/DDBJ whole genome shotgun (WGS) entry which is preliminary data.</text>
</comment>
<dbReference type="AlphaFoldDB" id="A0A423PNE5"/>
<evidence type="ECO:0000313" key="2">
    <source>
        <dbReference type="EMBL" id="ROO27097.1"/>
    </source>
</evidence>
<accession>A0A423PNE5</accession>
<dbReference type="RefSeq" id="WP_123658492.1">
    <property type="nucleotide sequence ID" value="NZ_AYKG01000030.1"/>
</dbReference>
<dbReference type="Proteomes" id="UP000285310">
    <property type="component" value="Unassembled WGS sequence"/>
</dbReference>
<evidence type="ECO:0000313" key="3">
    <source>
        <dbReference type="Proteomes" id="UP000285310"/>
    </source>
</evidence>
<organism evidence="2 3">
    <name type="scientific">Salinisphaera japonica YTM-1</name>
    <dbReference type="NCBI Taxonomy" id="1209778"/>
    <lineage>
        <taxon>Bacteria</taxon>
        <taxon>Pseudomonadati</taxon>
        <taxon>Pseudomonadota</taxon>
        <taxon>Gammaproteobacteria</taxon>
        <taxon>Salinisphaerales</taxon>
        <taxon>Salinisphaeraceae</taxon>
        <taxon>Salinisphaera</taxon>
    </lineage>
</organism>
<feature type="region of interest" description="Disordered" evidence="1">
    <location>
        <begin position="152"/>
        <end position="171"/>
    </location>
</feature>
<dbReference type="EMBL" id="AYKG01000030">
    <property type="protein sequence ID" value="ROO27097.1"/>
    <property type="molecule type" value="Genomic_DNA"/>
</dbReference>
<dbReference type="OrthoDB" id="5795508at2"/>
<sequence length="171" mass="19073">MAQQIHYRPEQAKRPHPETQDEMEKFEGRIAEINGLLDQLYESGLMRWVKDFVGAMPDVSMIALESMNTPQGQAGMRNLLVLAKQLGRIDPDQLERTFDAVNKGMDRAGETADGKHDSSYNPPGITGVFKLLRDEDLWHTLAPVIEGVKAFSAESQRQESGKSDTSQNEGS</sequence>
<reference evidence="2 3" key="1">
    <citation type="submission" date="2013-10" db="EMBL/GenBank/DDBJ databases">
        <title>Salinisphaera japonica YTM-1 Genome Sequencing.</title>
        <authorList>
            <person name="Lai Q."/>
            <person name="Li C."/>
            <person name="Shao Z."/>
        </authorList>
    </citation>
    <scope>NUCLEOTIDE SEQUENCE [LARGE SCALE GENOMIC DNA]</scope>
    <source>
        <strain evidence="2 3">YTM-1</strain>
    </source>
</reference>
<feature type="region of interest" description="Disordered" evidence="1">
    <location>
        <begin position="1"/>
        <end position="22"/>
    </location>
</feature>
<evidence type="ECO:0000256" key="1">
    <source>
        <dbReference type="SAM" id="MobiDB-lite"/>
    </source>
</evidence>
<proteinExistence type="predicted"/>
<evidence type="ECO:0008006" key="4">
    <source>
        <dbReference type="Google" id="ProtNLM"/>
    </source>
</evidence>